<dbReference type="Proteomes" id="UP001367508">
    <property type="component" value="Unassembled WGS sequence"/>
</dbReference>
<evidence type="ECO:0000313" key="1">
    <source>
        <dbReference type="EMBL" id="KAK7296475.1"/>
    </source>
</evidence>
<dbReference type="EMBL" id="JAYMYQ010000069">
    <property type="protein sequence ID" value="KAK7296475.1"/>
    <property type="molecule type" value="Genomic_DNA"/>
</dbReference>
<sequence>MGDSLDNMTSLLAVGYETILGYDSHLESSQIWSGPKAWDCFFLIARVLHRLDLGRELKKKLTLSLLIKARAAELKHQRLLFRHWLLLSDSLEALGAMESGEVALVSWSAVSARVKMLDGARFALGSLSGKDPIPSDIESVGGISAAISAVGVGGLNASRKAHL</sequence>
<gene>
    <name evidence="1" type="ORF">VNO77_50185</name>
</gene>
<proteinExistence type="predicted"/>
<name>A0AAN9JCH8_CANGL</name>
<reference evidence="1 2" key="1">
    <citation type="submission" date="2024-01" db="EMBL/GenBank/DDBJ databases">
        <title>The genomes of 5 underutilized Papilionoideae crops provide insights into root nodulation and disease resistanc.</title>
        <authorList>
            <person name="Jiang F."/>
        </authorList>
    </citation>
    <scope>NUCLEOTIDE SEQUENCE [LARGE SCALE GENOMIC DNA]</scope>
    <source>
        <strain evidence="1">LVBAO_FW01</strain>
        <tissue evidence="1">Leaves</tissue>
    </source>
</reference>
<comment type="caution">
    <text evidence="1">The sequence shown here is derived from an EMBL/GenBank/DDBJ whole genome shotgun (WGS) entry which is preliminary data.</text>
</comment>
<evidence type="ECO:0000313" key="2">
    <source>
        <dbReference type="Proteomes" id="UP001367508"/>
    </source>
</evidence>
<dbReference type="AlphaFoldDB" id="A0AAN9JCH8"/>
<protein>
    <submittedName>
        <fullName evidence="1">Uncharacterized protein</fullName>
    </submittedName>
</protein>
<keyword evidence="2" id="KW-1185">Reference proteome</keyword>
<accession>A0AAN9JCH8</accession>
<organism evidence="1 2">
    <name type="scientific">Canavalia gladiata</name>
    <name type="common">Sword bean</name>
    <name type="synonym">Dolichos gladiatus</name>
    <dbReference type="NCBI Taxonomy" id="3824"/>
    <lineage>
        <taxon>Eukaryota</taxon>
        <taxon>Viridiplantae</taxon>
        <taxon>Streptophyta</taxon>
        <taxon>Embryophyta</taxon>
        <taxon>Tracheophyta</taxon>
        <taxon>Spermatophyta</taxon>
        <taxon>Magnoliopsida</taxon>
        <taxon>eudicotyledons</taxon>
        <taxon>Gunneridae</taxon>
        <taxon>Pentapetalae</taxon>
        <taxon>rosids</taxon>
        <taxon>fabids</taxon>
        <taxon>Fabales</taxon>
        <taxon>Fabaceae</taxon>
        <taxon>Papilionoideae</taxon>
        <taxon>50 kb inversion clade</taxon>
        <taxon>NPAAA clade</taxon>
        <taxon>indigoferoid/millettioid clade</taxon>
        <taxon>Phaseoleae</taxon>
        <taxon>Canavalia</taxon>
    </lineage>
</organism>